<dbReference type="InterPro" id="IPR029001">
    <property type="entry name" value="ITPase-like_fam"/>
</dbReference>
<evidence type="ECO:0000313" key="3">
    <source>
        <dbReference type="Proteomes" id="UP000526184"/>
    </source>
</evidence>
<reference evidence="2 3" key="1">
    <citation type="submission" date="2020-05" db="EMBL/GenBank/DDBJ databases">
        <title>Streptobacillus felis strain LHL191014123.</title>
        <authorList>
            <person name="Fawzy A."/>
            <person name="Rau J."/>
            <person name="Risse K."/>
            <person name="Schauerte N."/>
            <person name="Geiger C."/>
            <person name="Blom J."/>
            <person name="Imirzalioglu C."/>
            <person name="Falgenhauer J."/>
            <person name="Bach A."/>
            <person name="Herden C."/>
            <person name="Eisenberg T."/>
        </authorList>
    </citation>
    <scope>NUCLEOTIDE SEQUENCE [LARGE SCALE GENOMIC DNA]</scope>
    <source>
        <strain evidence="2 3">LHL191014123</strain>
    </source>
</reference>
<keyword evidence="3" id="KW-1185">Reference proteome</keyword>
<dbReference type="InterPro" id="IPR003697">
    <property type="entry name" value="Maf-like"/>
</dbReference>
<protein>
    <submittedName>
        <fullName evidence="2">Maf family protein</fullName>
    </submittedName>
</protein>
<keyword evidence="1" id="KW-0378">Hydrolase</keyword>
<accession>A0A7Z0PFS8</accession>
<dbReference type="Pfam" id="PF02545">
    <property type="entry name" value="Maf"/>
    <property type="match status" value="1"/>
</dbReference>
<dbReference type="AlphaFoldDB" id="A0A7Z0PFS8"/>
<comment type="caution">
    <text evidence="2">The sequence shown here is derived from an EMBL/GenBank/DDBJ whole genome shotgun (WGS) entry which is preliminary data.</text>
</comment>
<dbReference type="Gene3D" id="3.90.950.10">
    <property type="match status" value="1"/>
</dbReference>
<evidence type="ECO:0000313" key="2">
    <source>
        <dbReference type="EMBL" id="NYV27435.1"/>
    </source>
</evidence>
<organism evidence="2 3">
    <name type="scientific">Streptobacillus felis</name>
    <dbReference type="NCBI Taxonomy" id="1384509"/>
    <lineage>
        <taxon>Bacteria</taxon>
        <taxon>Fusobacteriati</taxon>
        <taxon>Fusobacteriota</taxon>
        <taxon>Fusobacteriia</taxon>
        <taxon>Fusobacteriales</taxon>
        <taxon>Leptotrichiaceae</taxon>
        <taxon>Streptobacillus</taxon>
    </lineage>
</organism>
<gene>
    <name evidence="2" type="ORF">HP397_01155</name>
</gene>
<proteinExistence type="predicted"/>
<evidence type="ECO:0000256" key="1">
    <source>
        <dbReference type="ARBA" id="ARBA00022801"/>
    </source>
</evidence>
<sequence length="103" mass="12124">MLHLEEKKYFHCYLNTLKSKYRIFIKKYCEGLNITDPILLTKKLSKAKVYDVYFCNNSIEKIKFYVDNYKEYDKSGAYGIQDVGVILVDKIDGSYQNVMGQII</sequence>
<dbReference type="GO" id="GO:0047429">
    <property type="term" value="F:nucleoside triphosphate diphosphatase activity"/>
    <property type="evidence" value="ECO:0007669"/>
    <property type="project" value="InterPro"/>
</dbReference>
<dbReference type="SUPFAM" id="SSF52972">
    <property type="entry name" value="ITPase-like"/>
    <property type="match status" value="1"/>
</dbReference>
<dbReference type="Proteomes" id="UP000526184">
    <property type="component" value="Unassembled WGS sequence"/>
</dbReference>
<dbReference type="EMBL" id="JABMKT010000003">
    <property type="protein sequence ID" value="NYV27435.1"/>
    <property type="molecule type" value="Genomic_DNA"/>
</dbReference>
<name>A0A7Z0PFS8_9FUSO</name>